<comment type="caution">
    <text evidence="1">The sequence shown here is derived from an EMBL/GenBank/DDBJ whole genome shotgun (WGS) entry which is preliminary data.</text>
</comment>
<protein>
    <submittedName>
        <fullName evidence="1">Uncharacterized protein</fullName>
    </submittedName>
</protein>
<reference evidence="1 2" key="1">
    <citation type="submission" date="2016-03" db="EMBL/GenBank/DDBJ databases">
        <title>Comparative genomics of the ectomycorrhizal sister species Rhizopogon vinicolor and Rhizopogon vesiculosus (Basidiomycota: Boletales) reveals a divergence of the mating type B locus.</title>
        <authorList>
            <person name="Mujic A.B."/>
            <person name="Kuo A."/>
            <person name="Tritt A."/>
            <person name="Lipzen A."/>
            <person name="Chen C."/>
            <person name="Johnson J."/>
            <person name="Sharma A."/>
            <person name="Barry K."/>
            <person name="Grigoriev I.V."/>
            <person name="Spatafora J.W."/>
        </authorList>
    </citation>
    <scope>NUCLEOTIDE SEQUENCE [LARGE SCALE GENOMIC DNA]</scope>
    <source>
        <strain evidence="1 2">AM-OR11-056</strain>
    </source>
</reference>
<dbReference type="OrthoDB" id="2661665at2759"/>
<name>A0A1J8PGK4_9AGAM</name>
<dbReference type="AlphaFoldDB" id="A0A1J8PGK4"/>
<dbReference type="STRING" id="180088.A0A1J8PGK4"/>
<accession>A0A1J8PGK4</accession>
<evidence type="ECO:0000313" key="2">
    <source>
        <dbReference type="Proteomes" id="UP000183567"/>
    </source>
</evidence>
<proteinExistence type="predicted"/>
<organism evidence="1 2">
    <name type="scientific">Rhizopogon vesiculosus</name>
    <dbReference type="NCBI Taxonomy" id="180088"/>
    <lineage>
        <taxon>Eukaryota</taxon>
        <taxon>Fungi</taxon>
        <taxon>Dikarya</taxon>
        <taxon>Basidiomycota</taxon>
        <taxon>Agaricomycotina</taxon>
        <taxon>Agaricomycetes</taxon>
        <taxon>Agaricomycetidae</taxon>
        <taxon>Boletales</taxon>
        <taxon>Suillineae</taxon>
        <taxon>Rhizopogonaceae</taxon>
        <taxon>Rhizopogon</taxon>
    </lineage>
</organism>
<dbReference type="EMBL" id="LVVM01006425">
    <property type="protein sequence ID" value="OJA08125.1"/>
    <property type="molecule type" value="Genomic_DNA"/>
</dbReference>
<dbReference type="Proteomes" id="UP000183567">
    <property type="component" value="Unassembled WGS sequence"/>
</dbReference>
<keyword evidence="2" id="KW-1185">Reference proteome</keyword>
<evidence type="ECO:0000313" key="1">
    <source>
        <dbReference type="EMBL" id="OJA08125.1"/>
    </source>
</evidence>
<sequence>MSNEKHPGGRPTAIQTWVESRVSNVATCVTVRTFETLGKLRNNYSYHIYQRALTAGKPIQRKHAHMHMHTRNHGGIDTNLATDLDANFAWTPPLASQSHTNNMLEGPESLTEDEVTAAFDEIEQRIAESPASAIDPQLDGHKILAGRIYDFAEFKQVELSLEHSRMMSSRWDLIQRKACLGMFSLC</sequence>
<gene>
    <name evidence="1" type="ORF">AZE42_12992</name>
</gene>